<dbReference type="Pfam" id="PF00366">
    <property type="entry name" value="Ribosomal_S17"/>
    <property type="match status" value="1"/>
</dbReference>
<dbReference type="HAMAP" id="MF_01345_B">
    <property type="entry name" value="Ribosomal_uS17_B"/>
    <property type="match status" value="1"/>
</dbReference>
<dbReference type="PRINTS" id="PR00973">
    <property type="entry name" value="RIBOSOMALS17"/>
</dbReference>
<dbReference type="InterPro" id="IPR000266">
    <property type="entry name" value="Ribosomal_uS17"/>
</dbReference>
<gene>
    <name evidence="6 7" type="primary">rpsQ</name>
    <name evidence="7" type="ORF">GCM10011498_36010</name>
</gene>
<dbReference type="CDD" id="cd00364">
    <property type="entry name" value="Ribosomal_uS17"/>
    <property type="match status" value="1"/>
</dbReference>
<dbReference type="PANTHER" id="PTHR10744">
    <property type="entry name" value="40S RIBOSOMAL PROTEIN S11 FAMILY MEMBER"/>
    <property type="match status" value="1"/>
</dbReference>
<evidence type="ECO:0000256" key="6">
    <source>
        <dbReference type="HAMAP-Rule" id="MF_01345"/>
    </source>
</evidence>
<protein>
    <recommendedName>
        <fullName evidence="6">Small ribosomal subunit protein uS17</fullName>
    </recommendedName>
</protein>
<dbReference type="InterPro" id="IPR012340">
    <property type="entry name" value="NA-bd_OB-fold"/>
</dbReference>
<reference evidence="7" key="1">
    <citation type="journal article" date="2014" name="Int. J. Syst. Evol. Microbiol.">
        <title>Complete genome sequence of Corynebacterium casei LMG S-19264T (=DSM 44701T), isolated from a smear-ripened cheese.</title>
        <authorList>
            <consortium name="US DOE Joint Genome Institute (JGI-PGF)"/>
            <person name="Walter F."/>
            <person name="Albersmeier A."/>
            <person name="Kalinowski J."/>
            <person name="Ruckert C."/>
        </authorList>
    </citation>
    <scope>NUCLEOTIDE SEQUENCE</scope>
    <source>
        <strain evidence="7">CGMCC 1.15880</strain>
    </source>
</reference>
<keyword evidence="3 6" id="KW-0694">RNA-binding</keyword>
<dbReference type="Gene3D" id="2.40.50.140">
    <property type="entry name" value="Nucleic acid-binding proteins"/>
    <property type="match status" value="1"/>
</dbReference>
<keyword evidence="4 6" id="KW-0689">Ribosomal protein</keyword>
<proteinExistence type="inferred from homology"/>
<comment type="similarity">
    <text evidence="1 6">Belongs to the universal ribosomal protein uS17 family.</text>
</comment>
<dbReference type="GO" id="GO:0019843">
    <property type="term" value="F:rRNA binding"/>
    <property type="evidence" value="ECO:0007669"/>
    <property type="project" value="UniProtKB-UniRule"/>
</dbReference>
<evidence type="ECO:0000256" key="3">
    <source>
        <dbReference type="ARBA" id="ARBA00022884"/>
    </source>
</evidence>
<evidence type="ECO:0000256" key="2">
    <source>
        <dbReference type="ARBA" id="ARBA00022730"/>
    </source>
</evidence>
<sequence>MPKRILTGTVTSDQNAQTVTVSVERRFTHPVLKKTIRKSKKYRAHDANEQFKIGDKVRIQECAPVSKTKRWEVLSDAS</sequence>
<keyword evidence="5 6" id="KW-0687">Ribonucleoprotein</keyword>
<comment type="caution">
    <text evidence="7">The sequence shown here is derived from an EMBL/GenBank/DDBJ whole genome shotgun (WGS) entry which is preliminary data.</text>
</comment>
<dbReference type="GO" id="GO:0006412">
    <property type="term" value="P:translation"/>
    <property type="evidence" value="ECO:0007669"/>
    <property type="project" value="UniProtKB-UniRule"/>
</dbReference>
<dbReference type="PANTHER" id="PTHR10744:SF1">
    <property type="entry name" value="SMALL RIBOSOMAL SUBUNIT PROTEIN US17M"/>
    <property type="match status" value="1"/>
</dbReference>
<dbReference type="SUPFAM" id="SSF50249">
    <property type="entry name" value="Nucleic acid-binding proteins"/>
    <property type="match status" value="1"/>
</dbReference>
<evidence type="ECO:0000313" key="7">
    <source>
        <dbReference type="EMBL" id="GGA31564.1"/>
    </source>
</evidence>
<keyword evidence="2 6" id="KW-0699">rRNA-binding</keyword>
<dbReference type="RefSeq" id="WP_188678535.1">
    <property type="nucleotide sequence ID" value="NZ_BMKA01000008.1"/>
</dbReference>
<dbReference type="Proteomes" id="UP000628017">
    <property type="component" value="Unassembled WGS sequence"/>
</dbReference>
<organism evidence="7 8">
    <name type="scientific">Neptunicoccus cionae</name>
    <dbReference type="NCBI Taxonomy" id="2035344"/>
    <lineage>
        <taxon>Bacteria</taxon>
        <taxon>Pseudomonadati</taxon>
        <taxon>Pseudomonadota</taxon>
        <taxon>Alphaproteobacteria</taxon>
        <taxon>Rhodobacterales</taxon>
        <taxon>Paracoccaceae</taxon>
        <taxon>Neptunicoccus</taxon>
    </lineage>
</organism>
<comment type="subunit">
    <text evidence="6">Part of the 30S ribosomal subunit.</text>
</comment>
<evidence type="ECO:0000256" key="4">
    <source>
        <dbReference type="ARBA" id="ARBA00022980"/>
    </source>
</evidence>
<dbReference type="InterPro" id="IPR019984">
    <property type="entry name" value="Ribosomal_uS17_bact/chlr"/>
</dbReference>
<accession>A0A916R3K8</accession>
<dbReference type="EMBL" id="BMKA01000008">
    <property type="protein sequence ID" value="GGA31564.1"/>
    <property type="molecule type" value="Genomic_DNA"/>
</dbReference>
<dbReference type="NCBIfam" id="TIGR03635">
    <property type="entry name" value="uS17_bact"/>
    <property type="match status" value="1"/>
</dbReference>
<dbReference type="AlphaFoldDB" id="A0A916R3K8"/>
<evidence type="ECO:0000256" key="5">
    <source>
        <dbReference type="ARBA" id="ARBA00023274"/>
    </source>
</evidence>
<reference evidence="7" key="2">
    <citation type="submission" date="2020-09" db="EMBL/GenBank/DDBJ databases">
        <authorList>
            <person name="Sun Q."/>
            <person name="Zhou Y."/>
        </authorList>
    </citation>
    <scope>NUCLEOTIDE SEQUENCE</scope>
    <source>
        <strain evidence="7">CGMCC 1.15880</strain>
    </source>
</reference>
<dbReference type="GO" id="GO:0003735">
    <property type="term" value="F:structural constituent of ribosome"/>
    <property type="evidence" value="ECO:0007669"/>
    <property type="project" value="UniProtKB-UniRule"/>
</dbReference>
<dbReference type="GO" id="GO:0022627">
    <property type="term" value="C:cytosolic small ribosomal subunit"/>
    <property type="evidence" value="ECO:0007669"/>
    <property type="project" value="UniProtKB-UniRule"/>
</dbReference>
<comment type="function">
    <text evidence="6">One of the primary rRNA binding proteins, it binds specifically to the 5'-end of 16S ribosomal RNA.</text>
</comment>
<evidence type="ECO:0000313" key="8">
    <source>
        <dbReference type="Proteomes" id="UP000628017"/>
    </source>
</evidence>
<name>A0A916R3K8_9RHOB</name>
<dbReference type="NCBIfam" id="NF004123">
    <property type="entry name" value="PRK05610.1"/>
    <property type="match status" value="1"/>
</dbReference>
<evidence type="ECO:0000256" key="1">
    <source>
        <dbReference type="ARBA" id="ARBA00010254"/>
    </source>
</evidence>
<keyword evidence="8" id="KW-1185">Reference proteome</keyword>